<name>A0A2U9IG22_9CREN</name>
<reference evidence="1 2" key="1">
    <citation type="submission" date="2018-05" db="EMBL/GenBank/DDBJ databases">
        <title>Complete Genome Sequences of Extremely Thermoacidophilic, Metal-Mobilizing Type-Strain Members of the Archaeal Family Sulfolobaceae: Acidianus brierleyi DSM-1651T, Acidianus sulfidivorans DSM-18786T, Metallosphaera hakonensis DSM-7519T, and Metallosphaera prunae DSM-10039T.</title>
        <authorList>
            <person name="Counts J.A."/>
            <person name="Kelly R.M."/>
        </authorList>
    </citation>
    <scope>NUCLEOTIDE SEQUENCE [LARGE SCALE GENOMIC DNA]</scope>
    <source>
        <strain evidence="1 2">DSM 1651</strain>
    </source>
</reference>
<dbReference type="Proteomes" id="UP000248044">
    <property type="component" value="Chromosome"/>
</dbReference>
<organism evidence="1 2">
    <name type="scientific">Acidianus brierleyi</name>
    <dbReference type="NCBI Taxonomy" id="41673"/>
    <lineage>
        <taxon>Archaea</taxon>
        <taxon>Thermoproteota</taxon>
        <taxon>Thermoprotei</taxon>
        <taxon>Sulfolobales</taxon>
        <taxon>Sulfolobaceae</taxon>
        <taxon>Acidianus</taxon>
    </lineage>
</organism>
<proteinExistence type="predicted"/>
<dbReference type="AlphaFoldDB" id="A0A2U9IG22"/>
<dbReference type="KEGG" id="abri:DFR85_10340"/>
<evidence type="ECO:0000313" key="1">
    <source>
        <dbReference type="EMBL" id="AWR94936.1"/>
    </source>
</evidence>
<gene>
    <name evidence="1" type="ORF">DFR85_10340</name>
</gene>
<evidence type="ECO:0000313" key="2">
    <source>
        <dbReference type="Proteomes" id="UP000248044"/>
    </source>
</evidence>
<keyword evidence="2" id="KW-1185">Reference proteome</keyword>
<dbReference type="EMBL" id="CP029289">
    <property type="protein sequence ID" value="AWR94936.1"/>
    <property type="molecule type" value="Genomic_DNA"/>
</dbReference>
<protein>
    <submittedName>
        <fullName evidence="1">Uncharacterized protein</fullName>
    </submittedName>
</protein>
<sequence>MFKINCLKLLGDNIKMEIQLKSSKPSEDILRIVKEAIDKLNKASSSPSLRVVSSYIPFLSSYDLNKAQFFILDRKNIENINTELEVAEPLYNLLSAYYISFETVDIVKIISMRISKNLTEKIAKKPFMGIFVACKVTGLNLKGERIISSGVIFNPGWSIPINLNDILGHEILVTVGMHYYIVFYHKITQSLVITSFNY</sequence>
<accession>A0A2U9IG22</accession>